<keyword evidence="2" id="KW-1133">Transmembrane helix</keyword>
<organism evidence="3 4">
    <name type="scientific">Trichonephila inaurata madagascariensis</name>
    <dbReference type="NCBI Taxonomy" id="2747483"/>
    <lineage>
        <taxon>Eukaryota</taxon>
        <taxon>Metazoa</taxon>
        <taxon>Ecdysozoa</taxon>
        <taxon>Arthropoda</taxon>
        <taxon>Chelicerata</taxon>
        <taxon>Arachnida</taxon>
        <taxon>Araneae</taxon>
        <taxon>Araneomorphae</taxon>
        <taxon>Entelegynae</taxon>
        <taxon>Araneoidea</taxon>
        <taxon>Nephilidae</taxon>
        <taxon>Trichonephila</taxon>
        <taxon>Trichonephila inaurata</taxon>
    </lineage>
</organism>
<comment type="caution">
    <text evidence="3">The sequence shown here is derived from an EMBL/GenBank/DDBJ whole genome shotgun (WGS) entry which is preliminary data.</text>
</comment>
<name>A0A8X6X8N3_9ARAC</name>
<sequence length="90" mass="9926">MSLNVPEKENQKTMAKSRRQLHAFAVMPLALLCFHLRIIIVSQISLPFWSLSGTCFDLNSFGRSVTSHPPEGSPSSIFGISVHGNLSKEV</sequence>
<evidence type="ECO:0008006" key="5">
    <source>
        <dbReference type="Google" id="ProtNLM"/>
    </source>
</evidence>
<evidence type="ECO:0000256" key="1">
    <source>
        <dbReference type="SAM" id="MobiDB-lite"/>
    </source>
</evidence>
<proteinExistence type="predicted"/>
<feature type="transmembrane region" description="Helical" evidence="2">
    <location>
        <begin position="21"/>
        <end position="40"/>
    </location>
</feature>
<keyword evidence="2" id="KW-0812">Transmembrane</keyword>
<dbReference type="Proteomes" id="UP000886998">
    <property type="component" value="Unassembled WGS sequence"/>
</dbReference>
<accession>A0A8X6X8N3</accession>
<evidence type="ECO:0000313" key="3">
    <source>
        <dbReference type="EMBL" id="GFY48980.1"/>
    </source>
</evidence>
<evidence type="ECO:0000256" key="2">
    <source>
        <dbReference type="SAM" id="Phobius"/>
    </source>
</evidence>
<dbReference type="AlphaFoldDB" id="A0A8X6X8N3"/>
<protein>
    <recommendedName>
        <fullName evidence="5">Transmembrane protein</fullName>
    </recommendedName>
</protein>
<keyword evidence="2" id="KW-0472">Membrane</keyword>
<evidence type="ECO:0000313" key="4">
    <source>
        <dbReference type="Proteomes" id="UP000886998"/>
    </source>
</evidence>
<dbReference type="EMBL" id="BMAV01006739">
    <property type="protein sequence ID" value="GFY48980.1"/>
    <property type="molecule type" value="Genomic_DNA"/>
</dbReference>
<feature type="compositionally biased region" description="Polar residues" evidence="1">
    <location>
        <begin position="68"/>
        <end position="78"/>
    </location>
</feature>
<gene>
    <name evidence="3" type="ORF">TNIN_90501</name>
</gene>
<feature type="region of interest" description="Disordered" evidence="1">
    <location>
        <begin position="68"/>
        <end position="90"/>
    </location>
</feature>
<keyword evidence="4" id="KW-1185">Reference proteome</keyword>
<reference evidence="3" key="1">
    <citation type="submission" date="2020-08" db="EMBL/GenBank/DDBJ databases">
        <title>Multicomponent nature underlies the extraordinary mechanical properties of spider dragline silk.</title>
        <authorList>
            <person name="Kono N."/>
            <person name="Nakamura H."/>
            <person name="Mori M."/>
            <person name="Yoshida Y."/>
            <person name="Ohtoshi R."/>
            <person name="Malay A.D."/>
            <person name="Moran D.A.P."/>
            <person name="Tomita M."/>
            <person name="Numata K."/>
            <person name="Arakawa K."/>
        </authorList>
    </citation>
    <scope>NUCLEOTIDE SEQUENCE</scope>
</reference>